<keyword evidence="2" id="KW-1185">Reference proteome</keyword>
<proteinExistence type="predicted"/>
<sequence length="118" mass="13441">MSVFFKVNCIKAILYFKLPGICVTLQFTLTTCQQICSNVVVRKQQNHEAKNQRQTTISIGCHDVIPADSKYLSPVARFWIKGTSFETKQEDLSNNLKERKDLDVRNEIKNTETGNSSV</sequence>
<name>A0A4Y2NLE3_ARAVE</name>
<gene>
    <name evidence="1" type="ORF">AVEN_85621_1</name>
</gene>
<evidence type="ECO:0000313" key="1">
    <source>
        <dbReference type="EMBL" id="GBN39499.1"/>
    </source>
</evidence>
<protein>
    <submittedName>
        <fullName evidence="1">Uncharacterized protein</fullName>
    </submittedName>
</protein>
<accession>A0A4Y2NLE3</accession>
<dbReference type="Proteomes" id="UP000499080">
    <property type="component" value="Unassembled WGS sequence"/>
</dbReference>
<evidence type="ECO:0000313" key="2">
    <source>
        <dbReference type="Proteomes" id="UP000499080"/>
    </source>
</evidence>
<comment type="caution">
    <text evidence="1">The sequence shown here is derived from an EMBL/GenBank/DDBJ whole genome shotgun (WGS) entry which is preliminary data.</text>
</comment>
<organism evidence="1 2">
    <name type="scientific">Araneus ventricosus</name>
    <name type="common">Orbweaver spider</name>
    <name type="synonym">Epeira ventricosa</name>
    <dbReference type="NCBI Taxonomy" id="182803"/>
    <lineage>
        <taxon>Eukaryota</taxon>
        <taxon>Metazoa</taxon>
        <taxon>Ecdysozoa</taxon>
        <taxon>Arthropoda</taxon>
        <taxon>Chelicerata</taxon>
        <taxon>Arachnida</taxon>
        <taxon>Araneae</taxon>
        <taxon>Araneomorphae</taxon>
        <taxon>Entelegynae</taxon>
        <taxon>Araneoidea</taxon>
        <taxon>Araneidae</taxon>
        <taxon>Araneus</taxon>
    </lineage>
</organism>
<reference evidence="1 2" key="1">
    <citation type="journal article" date="2019" name="Sci. Rep.">
        <title>Orb-weaving spider Araneus ventricosus genome elucidates the spidroin gene catalogue.</title>
        <authorList>
            <person name="Kono N."/>
            <person name="Nakamura H."/>
            <person name="Ohtoshi R."/>
            <person name="Moran D.A.P."/>
            <person name="Shinohara A."/>
            <person name="Yoshida Y."/>
            <person name="Fujiwara M."/>
            <person name="Mori M."/>
            <person name="Tomita M."/>
            <person name="Arakawa K."/>
        </authorList>
    </citation>
    <scope>NUCLEOTIDE SEQUENCE [LARGE SCALE GENOMIC DNA]</scope>
</reference>
<dbReference type="EMBL" id="BGPR01009357">
    <property type="protein sequence ID" value="GBN39499.1"/>
    <property type="molecule type" value="Genomic_DNA"/>
</dbReference>
<dbReference type="AlphaFoldDB" id="A0A4Y2NLE3"/>